<evidence type="ECO:0000256" key="9">
    <source>
        <dbReference type="ARBA" id="ARBA00023187"/>
    </source>
</evidence>
<dbReference type="InterPro" id="IPR031622">
    <property type="entry name" value="Znf-SCNM1"/>
</dbReference>
<comment type="caution">
    <text evidence="14">The sequence shown here is derived from an EMBL/GenBank/DDBJ whole genome shotgun (WGS) entry which is preliminary data.</text>
</comment>
<feature type="compositionally biased region" description="Polar residues" evidence="11">
    <location>
        <begin position="213"/>
        <end position="224"/>
    </location>
</feature>
<evidence type="ECO:0000256" key="2">
    <source>
        <dbReference type="ARBA" id="ARBA00004642"/>
    </source>
</evidence>
<keyword evidence="4" id="KW-0507">mRNA processing</keyword>
<sequence>MNGDTLNPPPEDCVEVVAHSLSLTLSGGFRERRGARSPLSLYTLKTADGGRIPEMACVPLFFQSAVDAKTRNTIFSAYTCQPSDRITSGHVQGGFELLDSVRGQSSQLQRQQSPRMSTFGGDSWGREAHHRKRRVDDLMLSSSSGDAASSPSFKKLSSGKFVCLVCPHNPILDNPLMLSMHNKGSRHIAAESKARESELSKRDESKKRLALSADSTGLSNSGNSRQQIKNVMFPNKPLIQKTIKAISESQCKNVDNPNAANAGHCSNITTSSSIGDSNYTCTTDGISVPPRNITGTANKILADWNSELLERREKELKFTAAGWKRDCHGKWYRDENVEFDSDEEDPNMVLE</sequence>
<organism evidence="14 15">
    <name type="scientific">Zingiber officinale</name>
    <name type="common">Ginger</name>
    <name type="synonym">Amomum zingiber</name>
    <dbReference type="NCBI Taxonomy" id="94328"/>
    <lineage>
        <taxon>Eukaryota</taxon>
        <taxon>Viridiplantae</taxon>
        <taxon>Streptophyta</taxon>
        <taxon>Embryophyta</taxon>
        <taxon>Tracheophyta</taxon>
        <taxon>Spermatophyta</taxon>
        <taxon>Magnoliopsida</taxon>
        <taxon>Liliopsida</taxon>
        <taxon>Zingiberales</taxon>
        <taxon>Zingiberaceae</taxon>
        <taxon>Zingiber</taxon>
    </lineage>
</organism>
<dbReference type="Pfam" id="PF15805">
    <property type="entry name" value="SCNM1_acidic"/>
    <property type="match status" value="1"/>
</dbReference>
<dbReference type="InterPro" id="IPR033570">
    <property type="entry name" value="SCNM1"/>
</dbReference>
<keyword evidence="6" id="KW-0747">Spliceosome</keyword>
<feature type="compositionally biased region" description="Basic and acidic residues" evidence="11">
    <location>
        <begin position="188"/>
        <end position="207"/>
    </location>
</feature>
<name>A0A8J5EYV8_ZINOF</name>
<evidence type="ECO:0000256" key="7">
    <source>
        <dbReference type="ARBA" id="ARBA00022771"/>
    </source>
</evidence>
<dbReference type="EMBL" id="JACMSC010000018">
    <property type="protein sequence ID" value="KAG6477415.1"/>
    <property type="molecule type" value="Genomic_DNA"/>
</dbReference>
<evidence type="ECO:0000256" key="11">
    <source>
        <dbReference type="SAM" id="MobiDB-lite"/>
    </source>
</evidence>
<evidence type="ECO:0000256" key="1">
    <source>
        <dbReference type="ARBA" id="ARBA00004324"/>
    </source>
</evidence>
<feature type="region of interest" description="Disordered" evidence="11">
    <location>
        <begin position="187"/>
        <end position="224"/>
    </location>
</feature>
<keyword evidence="9" id="KW-0508">mRNA splicing</keyword>
<gene>
    <name evidence="14" type="ORF">ZIOFF_066670</name>
</gene>
<feature type="compositionally biased region" description="Low complexity" evidence="11">
    <location>
        <begin position="102"/>
        <end position="117"/>
    </location>
</feature>
<feature type="region of interest" description="Disordered" evidence="11">
    <location>
        <begin position="102"/>
        <end position="130"/>
    </location>
</feature>
<evidence type="ECO:0000256" key="10">
    <source>
        <dbReference type="ARBA" id="ARBA00023242"/>
    </source>
</evidence>
<dbReference type="GO" id="GO:0008380">
    <property type="term" value="P:RNA splicing"/>
    <property type="evidence" value="ECO:0007669"/>
    <property type="project" value="UniProtKB-KW"/>
</dbReference>
<keyword evidence="8" id="KW-0862">Zinc</keyword>
<evidence type="ECO:0000259" key="13">
    <source>
        <dbReference type="Pfam" id="PF15805"/>
    </source>
</evidence>
<keyword evidence="10" id="KW-0539">Nucleus</keyword>
<comment type="subcellular location">
    <subcellularLocation>
        <location evidence="1">Nucleus speckle</location>
    </subcellularLocation>
    <subcellularLocation>
        <location evidence="2">Nucleus</location>
        <location evidence="2">Nucleoplasm</location>
    </subcellularLocation>
</comment>
<accession>A0A8J5EYV8</accession>
<evidence type="ECO:0000256" key="6">
    <source>
        <dbReference type="ARBA" id="ARBA00022728"/>
    </source>
</evidence>
<dbReference type="Proteomes" id="UP000734854">
    <property type="component" value="Unassembled WGS sequence"/>
</dbReference>
<evidence type="ECO:0000313" key="14">
    <source>
        <dbReference type="EMBL" id="KAG6477415.1"/>
    </source>
</evidence>
<dbReference type="GO" id="GO:0016607">
    <property type="term" value="C:nuclear speck"/>
    <property type="evidence" value="ECO:0007669"/>
    <property type="project" value="UniProtKB-SubCell"/>
</dbReference>
<keyword evidence="7" id="KW-0863">Zinc-finger</keyword>
<keyword evidence="15" id="KW-1185">Reference proteome</keyword>
<dbReference type="AlphaFoldDB" id="A0A8J5EYV8"/>
<evidence type="ECO:0000256" key="4">
    <source>
        <dbReference type="ARBA" id="ARBA00022664"/>
    </source>
</evidence>
<evidence type="ECO:0000256" key="3">
    <source>
        <dbReference type="ARBA" id="ARBA00020620"/>
    </source>
</evidence>
<feature type="domain" description="Sodium channel modifier 1 zinc-finger" evidence="12">
    <location>
        <begin position="163"/>
        <end position="189"/>
    </location>
</feature>
<dbReference type="PANTHER" id="PTHR32297:SF1">
    <property type="entry name" value="SODIUM CHANNEL MODIFIER 1"/>
    <property type="match status" value="1"/>
</dbReference>
<reference evidence="14 15" key="1">
    <citation type="submission" date="2020-08" db="EMBL/GenBank/DDBJ databases">
        <title>Plant Genome Project.</title>
        <authorList>
            <person name="Zhang R.-G."/>
        </authorList>
    </citation>
    <scope>NUCLEOTIDE SEQUENCE [LARGE SCALE GENOMIC DNA]</scope>
    <source>
        <tissue evidence="14">Rhizome</tissue>
    </source>
</reference>
<dbReference type="GO" id="GO:0006397">
    <property type="term" value="P:mRNA processing"/>
    <property type="evidence" value="ECO:0007669"/>
    <property type="project" value="UniProtKB-KW"/>
</dbReference>
<keyword evidence="5" id="KW-0479">Metal-binding</keyword>
<dbReference type="PANTHER" id="PTHR32297">
    <property type="entry name" value="SODIUM CHANNEL MODIFIER 1"/>
    <property type="match status" value="1"/>
</dbReference>
<protein>
    <recommendedName>
        <fullName evidence="3">Sodium channel modifier 1</fullName>
    </recommendedName>
</protein>
<evidence type="ECO:0000256" key="5">
    <source>
        <dbReference type="ARBA" id="ARBA00022723"/>
    </source>
</evidence>
<evidence type="ECO:0000256" key="8">
    <source>
        <dbReference type="ARBA" id="ARBA00022833"/>
    </source>
</evidence>
<proteinExistence type="predicted"/>
<evidence type="ECO:0000313" key="15">
    <source>
        <dbReference type="Proteomes" id="UP000734854"/>
    </source>
</evidence>
<dbReference type="InterPro" id="IPR031625">
    <property type="entry name" value="SCNM1_acidic"/>
</dbReference>
<dbReference type="GO" id="GO:0008270">
    <property type="term" value="F:zinc ion binding"/>
    <property type="evidence" value="ECO:0007669"/>
    <property type="project" value="UniProtKB-KW"/>
</dbReference>
<feature type="domain" description="Sodium channel modifier 1 acidic C-terminal" evidence="13">
    <location>
        <begin position="314"/>
        <end position="347"/>
    </location>
</feature>
<dbReference type="Pfam" id="PF15803">
    <property type="entry name" value="zf-SCNM1"/>
    <property type="match status" value="1"/>
</dbReference>
<evidence type="ECO:0000259" key="12">
    <source>
        <dbReference type="Pfam" id="PF15803"/>
    </source>
</evidence>
<dbReference type="GO" id="GO:0005681">
    <property type="term" value="C:spliceosomal complex"/>
    <property type="evidence" value="ECO:0007669"/>
    <property type="project" value="UniProtKB-KW"/>
</dbReference>